<name>A0A9J6CU96_RHIMP</name>
<reference evidence="6" key="2">
    <citation type="submission" date="2021-09" db="EMBL/GenBank/DDBJ databases">
        <authorList>
            <person name="Jia N."/>
            <person name="Wang J."/>
            <person name="Shi W."/>
            <person name="Du L."/>
            <person name="Sun Y."/>
            <person name="Zhan W."/>
            <person name="Jiang J."/>
            <person name="Wang Q."/>
            <person name="Zhang B."/>
            <person name="Ji P."/>
            <person name="Sakyi L.B."/>
            <person name="Cui X."/>
            <person name="Yuan T."/>
            <person name="Jiang B."/>
            <person name="Yang W."/>
            <person name="Lam T.T.-Y."/>
            <person name="Chang Q."/>
            <person name="Ding S."/>
            <person name="Wang X."/>
            <person name="Zhu J."/>
            <person name="Ruan X."/>
            <person name="Zhao L."/>
            <person name="Wei J."/>
            <person name="Que T."/>
            <person name="Du C."/>
            <person name="Cheng J."/>
            <person name="Dai P."/>
            <person name="Han X."/>
            <person name="Huang E."/>
            <person name="Gao Y."/>
            <person name="Liu J."/>
            <person name="Shao H."/>
            <person name="Ye R."/>
            <person name="Li L."/>
            <person name="Wei W."/>
            <person name="Wang X."/>
            <person name="Wang C."/>
            <person name="Huo Q."/>
            <person name="Li W."/>
            <person name="Guo W."/>
            <person name="Chen H."/>
            <person name="Chen S."/>
            <person name="Zhou L."/>
            <person name="Zhou L."/>
            <person name="Ni X."/>
            <person name="Tian J."/>
            <person name="Zhou Y."/>
            <person name="Sheng Y."/>
            <person name="Liu T."/>
            <person name="Pan Y."/>
            <person name="Xia L."/>
            <person name="Li J."/>
            <person name="Zhao F."/>
            <person name="Cao W."/>
        </authorList>
    </citation>
    <scope>NUCLEOTIDE SEQUENCE</scope>
    <source>
        <strain evidence="6">Rmic-2018</strain>
        <tissue evidence="6">Larvae</tissue>
    </source>
</reference>
<evidence type="ECO:0000313" key="6">
    <source>
        <dbReference type="EMBL" id="KAH7932103.1"/>
    </source>
</evidence>
<evidence type="ECO:0000256" key="3">
    <source>
        <dbReference type="ARBA" id="ARBA00022898"/>
    </source>
</evidence>
<dbReference type="InterPro" id="IPR029066">
    <property type="entry name" value="PLP-binding_barrel"/>
</dbReference>
<evidence type="ECO:0000259" key="5">
    <source>
        <dbReference type="Pfam" id="PF02784"/>
    </source>
</evidence>
<dbReference type="SUPFAM" id="SSF51419">
    <property type="entry name" value="PLP-binding barrel"/>
    <property type="match status" value="1"/>
</dbReference>
<evidence type="ECO:0000313" key="7">
    <source>
        <dbReference type="Proteomes" id="UP000821866"/>
    </source>
</evidence>
<sequence length="322" mass="35610">MGVKENRILYESTTKCPSHLKYAEKCGVRLMCSDSAVDMERIRDDKARLLLRIAVHDSSQQAFLNDQFGCSLEEAEQLMRIAKKKQLKIVGVSFDMGVISPTDDAFLLTVRNARSVFDLGQQMGFSMTVLNIGGGFPITSQKNEGFLQVSRLIKSALNEHFPSSSELTVIAEPGPFLVASAFTLATKVVAKKRKVTALKGIPDRMQSSSAVHGWRHGFNEDIAGVWEYNDRNRDVWTTFWAATSNPRDLIFDRLLFWPVHVNEWLLIDNVGAYSTVLACSFNGSGMPPVIYITSADDAENVSKGTAAAAICSGYSQLERAVK</sequence>
<dbReference type="InterPro" id="IPR009006">
    <property type="entry name" value="Ala_racemase/Decarboxylase_C"/>
</dbReference>
<comment type="caution">
    <text evidence="6">The sequence shown here is derived from an EMBL/GenBank/DDBJ whole genome shotgun (WGS) entry which is preliminary data.</text>
</comment>
<dbReference type="InterPro" id="IPR002433">
    <property type="entry name" value="Orn_de-COase"/>
</dbReference>
<comment type="similarity">
    <text evidence="2">Belongs to the Orn/Lys/Arg decarboxylase class-II family.</text>
</comment>
<dbReference type="InterPro" id="IPR022644">
    <property type="entry name" value="De-COase2_N"/>
</dbReference>
<dbReference type="GO" id="GO:0005737">
    <property type="term" value="C:cytoplasm"/>
    <property type="evidence" value="ECO:0007669"/>
    <property type="project" value="TreeGrafter"/>
</dbReference>
<dbReference type="AlphaFoldDB" id="A0A9J6CU96"/>
<accession>A0A9J6CU96</accession>
<dbReference type="PANTHER" id="PTHR11482">
    <property type="entry name" value="ARGININE/DIAMINOPIMELATE/ORNITHINE DECARBOXYLASE"/>
    <property type="match status" value="1"/>
</dbReference>
<organism evidence="6 7">
    <name type="scientific">Rhipicephalus microplus</name>
    <name type="common">Cattle tick</name>
    <name type="synonym">Boophilus microplus</name>
    <dbReference type="NCBI Taxonomy" id="6941"/>
    <lineage>
        <taxon>Eukaryota</taxon>
        <taxon>Metazoa</taxon>
        <taxon>Ecdysozoa</taxon>
        <taxon>Arthropoda</taxon>
        <taxon>Chelicerata</taxon>
        <taxon>Arachnida</taxon>
        <taxon>Acari</taxon>
        <taxon>Parasitiformes</taxon>
        <taxon>Ixodida</taxon>
        <taxon>Ixodoidea</taxon>
        <taxon>Ixodidae</taxon>
        <taxon>Rhipicephalinae</taxon>
        <taxon>Rhipicephalus</taxon>
        <taxon>Boophilus</taxon>
    </lineage>
</organism>
<gene>
    <name evidence="6" type="ORF">HPB51_029520</name>
</gene>
<evidence type="ECO:0000256" key="2">
    <source>
        <dbReference type="ARBA" id="ARBA00008872"/>
    </source>
</evidence>
<dbReference type="PANTHER" id="PTHR11482:SF6">
    <property type="entry name" value="ORNITHINE DECARBOXYLASE 1-RELATED"/>
    <property type="match status" value="1"/>
</dbReference>
<comment type="cofactor">
    <cofactor evidence="1">
        <name>pyridoxal 5'-phosphate</name>
        <dbReference type="ChEBI" id="CHEBI:597326"/>
    </cofactor>
</comment>
<dbReference type="Proteomes" id="UP000821866">
    <property type="component" value="Unassembled WGS sequence"/>
</dbReference>
<feature type="domain" description="Orn/DAP/Arg decarboxylase 2 N-terminal" evidence="5">
    <location>
        <begin position="1"/>
        <end position="179"/>
    </location>
</feature>
<keyword evidence="3" id="KW-0663">Pyridoxal phosphate</keyword>
<reference evidence="6" key="1">
    <citation type="journal article" date="2020" name="Cell">
        <title>Large-Scale Comparative Analyses of Tick Genomes Elucidate Their Genetic Diversity and Vector Capacities.</title>
        <authorList>
            <consortium name="Tick Genome and Microbiome Consortium (TIGMIC)"/>
            <person name="Jia N."/>
            <person name="Wang J."/>
            <person name="Shi W."/>
            <person name="Du L."/>
            <person name="Sun Y."/>
            <person name="Zhan W."/>
            <person name="Jiang J.F."/>
            <person name="Wang Q."/>
            <person name="Zhang B."/>
            <person name="Ji P."/>
            <person name="Bell-Sakyi L."/>
            <person name="Cui X.M."/>
            <person name="Yuan T.T."/>
            <person name="Jiang B.G."/>
            <person name="Yang W.F."/>
            <person name="Lam T.T."/>
            <person name="Chang Q.C."/>
            <person name="Ding S.J."/>
            <person name="Wang X.J."/>
            <person name="Zhu J.G."/>
            <person name="Ruan X.D."/>
            <person name="Zhao L."/>
            <person name="Wei J.T."/>
            <person name="Ye R.Z."/>
            <person name="Que T.C."/>
            <person name="Du C.H."/>
            <person name="Zhou Y.H."/>
            <person name="Cheng J.X."/>
            <person name="Dai P.F."/>
            <person name="Guo W.B."/>
            <person name="Han X.H."/>
            <person name="Huang E.J."/>
            <person name="Li L.F."/>
            <person name="Wei W."/>
            <person name="Gao Y.C."/>
            <person name="Liu J.Z."/>
            <person name="Shao H.Z."/>
            <person name="Wang X."/>
            <person name="Wang C.C."/>
            <person name="Yang T.C."/>
            <person name="Huo Q.B."/>
            <person name="Li W."/>
            <person name="Chen H.Y."/>
            <person name="Chen S.E."/>
            <person name="Zhou L.G."/>
            <person name="Ni X.B."/>
            <person name="Tian J.H."/>
            <person name="Sheng Y."/>
            <person name="Liu T."/>
            <person name="Pan Y.S."/>
            <person name="Xia L.Y."/>
            <person name="Li J."/>
            <person name="Zhao F."/>
            <person name="Cao W.C."/>
        </authorList>
    </citation>
    <scope>NUCLEOTIDE SEQUENCE</scope>
    <source>
        <strain evidence="6">Rmic-2018</strain>
    </source>
</reference>
<dbReference type="GO" id="GO:0033387">
    <property type="term" value="P:putrescine biosynthetic process from arginine, via ornithine"/>
    <property type="evidence" value="ECO:0007669"/>
    <property type="project" value="TreeGrafter"/>
</dbReference>
<dbReference type="Gene3D" id="2.40.37.10">
    <property type="entry name" value="Lyase, Ornithine Decarboxylase, Chain A, domain 1"/>
    <property type="match status" value="1"/>
</dbReference>
<dbReference type="PRINTS" id="PR01179">
    <property type="entry name" value="ODADCRBXLASE"/>
</dbReference>
<dbReference type="InterPro" id="IPR000183">
    <property type="entry name" value="Orn/DAP/Arg_de-COase"/>
</dbReference>
<keyword evidence="4" id="KW-0456">Lyase</keyword>
<dbReference type="VEuPathDB" id="VectorBase:LOC119187681"/>
<evidence type="ECO:0000256" key="1">
    <source>
        <dbReference type="ARBA" id="ARBA00001933"/>
    </source>
</evidence>
<dbReference type="Gene3D" id="3.20.20.10">
    <property type="entry name" value="Alanine racemase"/>
    <property type="match status" value="1"/>
</dbReference>
<keyword evidence="7" id="KW-1185">Reference proteome</keyword>
<dbReference type="SUPFAM" id="SSF50621">
    <property type="entry name" value="Alanine racemase C-terminal domain-like"/>
    <property type="match status" value="1"/>
</dbReference>
<dbReference type="GO" id="GO:0004586">
    <property type="term" value="F:ornithine decarboxylase activity"/>
    <property type="evidence" value="ECO:0007669"/>
    <property type="project" value="TreeGrafter"/>
</dbReference>
<proteinExistence type="inferred from homology"/>
<dbReference type="Pfam" id="PF02784">
    <property type="entry name" value="Orn_Arg_deC_N"/>
    <property type="match status" value="1"/>
</dbReference>
<evidence type="ECO:0000256" key="4">
    <source>
        <dbReference type="ARBA" id="ARBA00023239"/>
    </source>
</evidence>
<protein>
    <recommendedName>
        <fullName evidence="5">Orn/DAP/Arg decarboxylase 2 N-terminal domain-containing protein</fullName>
    </recommendedName>
</protein>
<dbReference type="EMBL" id="JABSTU010006836">
    <property type="protein sequence ID" value="KAH7932103.1"/>
    <property type="molecule type" value="Genomic_DNA"/>
</dbReference>